<evidence type="ECO:0000256" key="2">
    <source>
        <dbReference type="ARBA" id="ARBA00019580"/>
    </source>
</evidence>
<dbReference type="Pfam" id="PF14942">
    <property type="entry name" value="Muted"/>
    <property type="match status" value="1"/>
</dbReference>
<evidence type="ECO:0000256" key="1">
    <source>
        <dbReference type="ARBA" id="ARBA00010754"/>
    </source>
</evidence>
<proteinExistence type="inferred from homology"/>
<gene>
    <name evidence="3" type="primary">AVEN_269639_1</name>
    <name evidence="3" type="ORF">CEXT_218931</name>
</gene>
<dbReference type="PANTHER" id="PTHR31784:SF2">
    <property type="entry name" value="BIOGENESIS OF LYSOSOME-RELATED ORGANELLES COMPLEX 1 SUBUNIT 5"/>
    <property type="match status" value="1"/>
</dbReference>
<comment type="similarity">
    <text evidence="1">Belongs to the BLOC1S5 family.</text>
</comment>
<organism evidence="3 4">
    <name type="scientific">Caerostris extrusa</name>
    <name type="common">Bark spider</name>
    <name type="synonym">Caerostris bankana</name>
    <dbReference type="NCBI Taxonomy" id="172846"/>
    <lineage>
        <taxon>Eukaryota</taxon>
        <taxon>Metazoa</taxon>
        <taxon>Ecdysozoa</taxon>
        <taxon>Arthropoda</taxon>
        <taxon>Chelicerata</taxon>
        <taxon>Arachnida</taxon>
        <taxon>Araneae</taxon>
        <taxon>Araneomorphae</taxon>
        <taxon>Entelegynae</taxon>
        <taxon>Araneoidea</taxon>
        <taxon>Araneidae</taxon>
        <taxon>Caerostris</taxon>
    </lineage>
</organism>
<dbReference type="Proteomes" id="UP001054945">
    <property type="component" value="Unassembled WGS sequence"/>
</dbReference>
<accession>A0AAV4UI05</accession>
<dbReference type="GO" id="GO:0030133">
    <property type="term" value="C:transport vesicle"/>
    <property type="evidence" value="ECO:0007669"/>
    <property type="project" value="InterPro"/>
</dbReference>
<evidence type="ECO:0000313" key="4">
    <source>
        <dbReference type="Proteomes" id="UP001054945"/>
    </source>
</evidence>
<dbReference type="PANTHER" id="PTHR31784">
    <property type="entry name" value="BIOGENESIS OF LYSOSOME-RELATED ORGANELLES COMPLEX 1 SUBUNIT 5"/>
    <property type="match status" value="1"/>
</dbReference>
<reference evidence="3 4" key="1">
    <citation type="submission" date="2021-06" db="EMBL/GenBank/DDBJ databases">
        <title>Caerostris extrusa draft genome.</title>
        <authorList>
            <person name="Kono N."/>
            <person name="Arakawa K."/>
        </authorList>
    </citation>
    <scope>NUCLEOTIDE SEQUENCE [LARGE SCALE GENOMIC DNA]</scope>
</reference>
<dbReference type="EMBL" id="BPLR01012910">
    <property type="protein sequence ID" value="GIY57467.1"/>
    <property type="molecule type" value="Genomic_DNA"/>
</dbReference>
<evidence type="ECO:0000313" key="3">
    <source>
        <dbReference type="EMBL" id="GIY57467.1"/>
    </source>
</evidence>
<name>A0AAV4UI05_CAEEX</name>
<dbReference type="GO" id="GO:0031083">
    <property type="term" value="C:BLOC-1 complex"/>
    <property type="evidence" value="ECO:0007669"/>
    <property type="project" value="InterPro"/>
</dbReference>
<comment type="caution">
    <text evidence="3">The sequence shown here is derived from an EMBL/GenBank/DDBJ whole genome shotgun (WGS) entry which is preliminary data.</text>
</comment>
<dbReference type="AlphaFoldDB" id="A0AAV4UI05"/>
<protein>
    <recommendedName>
        <fullName evidence="2">Biogenesis of lysosome-related organelles complex 1 subunit 5</fullName>
    </recommendedName>
</protein>
<keyword evidence="4" id="KW-1185">Reference proteome</keyword>
<sequence length="118" mass="14059">MAEGNILDRVLKDIGDVQCRLFDHRPFVQGETKFILREFEEKRKEREVQQMFEMLEMVTEIKETQIEKAVKLGDMHLCNLTGHFEVALRMCTNIVEREESDKKRNIWNKDESKERKSG</sequence>
<dbReference type="InterPro" id="IPR017243">
    <property type="entry name" value="Bloc1s5"/>
</dbReference>